<keyword evidence="1" id="KW-0378">Hydrolase</keyword>
<dbReference type="InterPro" id="IPR051411">
    <property type="entry name" value="Polyketide_trans_af380"/>
</dbReference>
<evidence type="ECO:0000313" key="1">
    <source>
        <dbReference type="EMBL" id="HIZ22715.1"/>
    </source>
</evidence>
<dbReference type="EMBL" id="DXBU01000108">
    <property type="protein sequence ID" value="HIZ22715.1"/>
    <property type="molecule type" value="Genomic_DNA"/>
</dbReference>
<accession>A0A9D2DTD6</accession>
<protein>
    <submittedName>
        <fullName evidence="1">Alpha/beta hydrolase</fullName>
    </submittedName>
</protein>
<dbReference type="AlphaFoldDB" id="A0A9D2DTD6"/>
<dbReference type="PANTHER" id="PTHR47751:SF1">
    <property type="entry name" value="SUPERFAMILY HYDROLASE, PUTATIVE (AFU_ORTHOLOGUE AFUA_2G16580)-RELATED"/>
    <property type="match status" value="1"/>
</dbReference>
<name>A0A9D2DTD6_9FIRM</name>
<dbReference type="SUPFAM" id="SSF53474">
    <property type="entry name" value="alpha/beta-Hydrolases"/>
    <property type="match status" value="1"/>
</dbReference>
<dbReference type="Gene3D" id="3.40.50.1820">
    <property type="entry name" value="alpha/beta hydrolase"/>
    <property type="match status" value="1"/>
</dbReference>
<comment type="caution">
    <text evidence="1">The sequence shown here is derived from an EMBL/GenBank/DDBJ whole genome shotgun (WGS) entry which is preliminary data.</text>
</comment>
<reference evidence="1" key="2">
    <citation type="submission" date="2021-04" db="EMBL/GenBank/DDBJ databases">
        <authorList>
            <person name="Gilroy R."/>
        </authorList>
    </citation>
    <scope>NUCLEOTIDE SEQUENCE</scope>
    <source>
        <strain evidence="1">14324</strain>
    </source>
</reference>
<gene>
    <name evidence="1" type="ORF">IAA21_07980</name>
</gene>
<organism evidence="1 2">
    <name type="scientific">Candidatus Blautia faecigallinarum</name>
    <dbReference type="NCBI Taxonomy" id="2838488"/>
    <lineage>
        <taxon>Bacteria</taxon>
        <taxon>Bacillati</taxon>
        <taxon>Bacillota</taxon>
        <taxon>Clostridia</taxon>
        <taxon>Lachnospirales</taxon>
        <taxon>Lachnospiraceae</taxon>
        <taxon>Blautia</taxon>
    </lineage>
</organism>
<evidence type="ECO:0000313" key="2">
    <source>
        <dbReference type="Proteomes" id="UP000824041"/>
    </source>
</evidence>
<reference evidence="1" key="1">
    <citation type="journal article" date="2021" name="PeerJ">
        <title>Extensive microbial diversity within the chicken gut microbiome revealed by metagenomics and culture.</title>
        <authorList>
            <person name="Gilroy R."/>
            <person name="Ravi A."/>
            <person name="Getino M."/>
            <person name="Pursley I."/>
            <person name="Horton D.L."/>
            <person name="Alikhan N.F."/>
            <person name="Baker D."/>
            <person name="Gharbi K."/>
            <person name="Hall N."/>
            <person name="Watson M."/>
            <person name="Adriaenssens E.M."/>
            <person name="Foster-Nyarko E."/>
            <person name="Jarju S."/>
            <person name="Secka A."/>
            <person name="Antonio M."/>
            <person name="Oren A."/>
            <person name="Chaudhuri R.R."/>
            <person name="La Ragione R."/>
            <person name="Hildebrand F."/>
            <person name="Pallen M.J."/>
        </authorList>
    </citation>
    <scope>NUCLEOTIDE SEQUENCE</scope>
    <source>
        <strain evidence="1">14324</strain>
    </source>
</reference>
<dbReference type="Proteomes" id="UP000824041">
    <property type="component" value="Unassembled WGS sequence"/>
</dbReference>
<dbReference type="InterPro" id="IPR029058">
    <property type="entry name" value="AB_hydrolase_fold"/>
</dbReference>
<dbReference type="Gene3D" id="1.10.10.800">
    <property type="match status" value="1"/>
</dbReference>
<proteinExistence type="predicted"/>
<dbReference type="GO" id="GO:0016787">
    <property type="term" value="F:hydrolase activity"/>
    <property type="evidence" value="ECO:0007669"/>
    <property type="project" value="UniProtKB-KW"/>
</dbReference>
<sequence length="108" mass="12219">MLKSQKIARALNSNKGWNVTGCMSFMNQPILQYGKEIRSAVLIMHGDAAHSFYFSKDAYANMMEGNPHPENKEFLAIPGARHTDLYDGGGKNAIPFDKLEDFFRTYLK</sequence>
<dbReference type="PANTHER" id="PTHR47751">
    <property type="entry name" value="SUPERFAMILY HYDROLASE, PUTATIVE (AFU_ORTHOLOGUE AFUA_2G16580)-RELATED"/>
    <property type="match status" value="1"/>
</dbReference>